<feature type="transmembrane region" description="Helical" evidence="2">
    <location>
        <begin position="169"/>
        <end position="192"/>
    </location>
</feature>
<dbReference type="InterPro" id="IPR018827">
    <property type="entry name" value="YTP1_C"/>
</dbReference>
<keyword evidence="2" id="KW-0472">Membrane</keyword>
<name>W7HNK1_9PEZI</name>
<evidence type="ECO:0000259" key="5">
    <source>
        <dbReference type="Pfam" id="PF10355"/>
    </source>
</evidence>
<evidence type="ECO:0000313" key="6">
    <source>
        <dbReference type="EMBL" id="EWC45626.1"/>
    </source>
</evidence>
<dbReference type="PANTHER" id="PTHR31685:SF2">
    <property type="entry name" value="PROTEIN YTP1"/>
    <property type="match status" value="1"/>
</dbReference>
<feature type="transmembrane region" description="Helical" evidence="2">
    <location>
        <begin position="99"/>
        <end position="116"/>
    </location>
</feature>
<evidence type="ECO:0000313" key="7">
    <source>
        <dbReference type="Proteomes" id="UP000024837"/>
    </source>
</evidence>
<keyword evidence="2" id="KW-0812">Transmembrane</keyword>
<feature type="domain" description="DUF2427" evidence="4">
    <location>
        <begin position="18"/>
        <end position="117"/>
    </location>
</feature>
<dbReference type="AlphaFoldDB" id="W7HNK1"/>
<feature type="transmembrane region" description="Helical" evidence="2">
    <location>
        <begin position="365"/>
        <end position="385"/>
    </location>
</feature>
<feature type="transmembrane region" description="Helical" evidence="2">
    <location>
        <begin position="136"/>
        <end position="157"/>
    </location>
</feature>
<keyword evidence="2" id="KW-1133">Transmembrane helix</keyword>
<feature type="compositionally biased region" description="Basic and acidic residues" evidence="1">
    <location>
        <begin position="439"/>
        <end position="451"/>
    </location>
</feature>
<feature type="domain" description="Protein YTP1-like C-terminal" evidence="5">
    <location>
        <begin position="145"/>
        <end position="385"/>
    </location>
</feature>
<organism evidence="6 7">
    <name type="scientific">Drechslerella stenobrocha 248</name>
    <dbReference type="NCBI Taxonomy" id="1043628"/>
    <lineage>
        <taxon>Eukaryota</taxon>
        <taxon>Fungi</taxon>
        <taxon>Dikarya</taxon>
        <taxon>Ascomycota</taxon>
        <taxon>Pezizomycotina</taxon>
        <taxon>Orbiliomycetes</taxon>
        <taxon>Orbiliales</taxon>
        <taxon>Orbiliaceae</taxon>
        <taxon>Drechslerella</taxon>
    </lineage>
</organism>
<evidence type="ECO:0000256" key="1">
    <source>
        <dbReference type="SAM" id="MobiDB-lite"/>
    </source>
</evidence>
<dbReference type="InterPro" id="IPR018825">
    <property type="entry name" value="DUF2427"/>
</dbReference>
<evidence type="ECO:0000259" key="4">
    <source>
        <dbReference type="Pfam" id="PF10348"/>
    </source>
</evidence>
<feature type="chain" id="PRO_5004895598" description="Protein YTP1-like C-terminal domain-containing protein" evidence="3">
    <location>
        <begin position="19"/>
        <end position="451"/>
    </location>
</feature>
<feature type="transmembrane region" description="Helical" evidence="2">
    <location>
        <begin position="60"/>
        <end position="79"/>
    </location>
</feature>
<dbReference type="OrthoDB" id="4137487at2759"/>
<dbReference type="HOGENOM" id="CLU_034579_1_0_1"/>
<feature type="region of interest" description="Disordered" evidence="1">
    <location>
        <begin position="432"/>
        <end position="451"/>
    </location>
</feature>
<dbReference type="EMBL" id="KI966425">
    <property type="protein sequence ID" value="EWC45626.1"/>
    <property type="molecule type" value="Genomic_DNA"/>
</dbReference>
<proteinExistence type="predicted"/>
<accession>W7HNK1</accession>
<feature type="transmembrane region" description="Helical" evidence="2">
    <location>
        <begin position="204"/>
        <end position="221"/>
    </location>
</feature>
<feature type="transmembrane region" description="Helical" evidence="2">
    <location>
        <begin position="326"/>
        <end position="345"/>
    </location>
</feature>
<gene>
    <name evidence="6" type="ORF">DRE_05187</name>
</gene>
<evidence type="ECO:0008006" key="8">
    <source>
        <dbReference type="Google" id="ProtNLM"/>
    </source>
</evidence>
<keyword evidence="7" id="KW-1185">Reference proteome</keyword>
<feature type="transmembrane region" description="Helical" evidence="2">
    <location>
        <begin position="233"/>
        <end position="253"/>
    </location>
</feature>
<reference evidence="6 7" key="1">
    <citation type="submission" date="2013-05" db="EMBL/GenBank/DDBJ databases">
        <title>Drechslerella stenobrocha genome reveals carnivorous origination and mechanical trapping mechanism of predatory fungi.</title>
        <authorList>
            <person name="Liu X."/>
            <person name="Zhang W."/>
            <person name="Liu K."/>
        </authorList>
    </citation>
    <scope>NUCLEOTIDE SEQUENCE [LARGE SCALE GENOMIC DNA]</scope>
    <source>
        <strain evidence="6 7">248</strain>
    </source>
</reference>
<dbReference type="Proteomes" id="UP000024837">
    <property type="component" value="Unassembled WGS sequence"/>
</dbReference>
<feature type="transmembrane region" description="Helical" evidence="2">
    <location>
        <begin position="265"/>
        <end position="282"/>
    </location>
</feature>
<keyword evidence="3" id="KW-0732">Signal</keyword>
<evidence type="ECO:0000256" key="3">
    <source>
        <dbReference type="SAM" id="SignalP"/>
    </source>
</evidence>
<feature type="transmembrane region" description="Helical" evidence="2">
    <location>
        <begin position="294"/>
        <end position="314"/>
    </location>
</feature>
<feature type="transmembrane region" description="Helical" evidence="2">
    <location>
        <begin position="30"/>
        <end position="53"/>
    </location>
</feature>
<sequence length="451" mass="49862">MRYFLLLLPLLRLGVVIPDGEHTTGEPLDAILWIHILFMITAFGVLYPLGMVLGMVRNRFHVPVQVTASCIAVVGWFLGHSHRGRQFEDGNIHSVYAPFLAAGLVLQVIMGVYLKFHLERGWHGRVRPMVVRVHGVMGKLMPVVSWVQMLFGGITVLGFCHADHLGQCLAHFIMGSSFIGYAIVMSVMTLAGQAWLRRHGRAPEFWDSLVIAVWGFVNTFTEHRWGQSWSHGDYQHTSMGIIWWCAGLLGLWLSGGKGATARRNLVPGMVIFLTGWAMSGHAQHLEFSTKVHAVFGYTLMAAGLTRIIEISFVLRDRSARVNGEPSTFQHLLTLLVASGFLFIGANEEMLQLQVNVGIDHMSYLLVLYSIAFLMYLLVQVLVYVYTSNTAVEAAAAAAPGSHSRIETGTRGAEEFELEGLLSDDEQERVIGSALSSDTRVGDGEAVGKEDR</sequence>
<dbReference type="Pfam" id="PF10355">
    <property type="entry name" value="Ytp1"/>
    <property type="match status" value="1"/>
</dbReference>
<dbReference type="CDD" id="cd08760">
    <property type="entry name" value="Cyt_b561_FRRS1_like"/>
    <property type="match status" value="1"/>
</dbReference>
<feature type="signal peptide" evidence="3">
    <location>
        <begin position="1"/>
        <end position="18"/>
    </location>
</feature>
<dbReference type="Pfam" id="PF10348">
    <property type="entry name" value="DUF2427"/>
    <property type="match status" value="1"/>
</dbReference>
<evidence type="ECO:0000256" key="2">
    <source>
        <dbReference type="SAM" id="Phobius"/>
    </source>
</evidence>
<dbReference type="PANTHER" id="PTHR31685">
    <property type="entry name" value="INTEGRAL MEMBRANE PROTEIN (AFU_ORTHOLOGUE AFUA_6G12730)-RELATED"/>
    <property type="match status" value="1"/>
</dbReference>
<protein>
    <recommendedName>
        <fullName evidence="8">Protein YTP1-like C-terminal domain-containing protein</fullName>
    </recommendedName>
</protein>